<feature type="transmembrane region" description="Helical" evidence="5">
    <location>
        <begin position="35"/>
        <end position="53"/>
    </location>
</feature>
<evidence type="ECO:0000256" key="3">
    <source>
        <dbReference type="ARBA" id="ARBA00022989"/>
    </source>
</evidence>
<organism evidence="6 7">
    <name type="scientific">Stentor coeruleus</name>
    <dbReference type="NCBI Taxonomy" id="5963"/>
    <lineage>
        <taxon>Eukaryota</taxon>
        <taxon>Sar</taxon>
        <taxon>Alveolata</taxon>
        <taxon>Ciliophora</taxon>
        <taxon>Postciliodesmatophora</taxon>
        <taxon>Heterotrichea</taxon>
        <taxon>Heterotrichida</taxon>
        <taxon>Stentoridae</taxon>
        <taxon>Stentor</taxon>
    </lineage>
</organism>
<evidence type="ECO:0008006" key="8">
    <source>
        <dbReference type="Google" id="ProtNLM"/>
    </source>
</evidence>
<dbReference type="GO" id="GO:0016020">
    <property type="term" value="C:membrane"/>
    <property type="evidence" value="ECO:0007669"/>
    <property type="project" value="UniProtKB-SubCell"/>
</dbReference>
<dbReference type="Proteomes" id="UP000187209">
    <property type="component" value="Unassembled WGS sequence"/>
</dbReference>
<proteinExistence type="predicted"/>
<feature type="transmembrane region" description="Helical" evidence="5">
    <location>
        <begin position="65"/>
        <end position="85"/>
    </location>
</feature>
<comment type="subcellular location">
    <subcellularLocation>
        <location evidence="1">Membrane</location>
        <topology evidence="1">Multi-pass membrane protein</topology>
    </subcellularLocation>
</comment>
<evidence type="ECO:0000256" key="4">
    <source>
        <dbReference type="ARBA" id="ARBA00023136"/>
    </source>
</evidence>
<feature type="transmembrane region" description="Helical" evidence="5">
    <location>
        <begin position="126"/>
        <end position="145"/>
    </location>
</feature>
<feature type="transmembrane region" description="Helical" evidence="5">
    <location>
        <begin position="97"/>
        <end position="120"/>
    </location>
</feature>
<keyword evidence="4 5" id="KW-0472">Membrane</keyword>
<protein>
    <recommendedName>
        <fullName evidence="8">Ion transport domain-containing protein</fullName>
    </recommendedName>
</protein>
<evidence type="ECO:0000256" key="2">
    <source>
        <dbReference type="ARBA" id="ARBA00022692"/>
    </source>
</evidence>
<reference evidence="6 7" key="1">
    <citation type="submission" date="2016-11" db="EMBL/GenBank/DDBJ databases">
        <title>The macronuclear genome of Stentor coeruleus: a giant cell with tiny introns.</title>
        <authorList>
            <person name="Slabodnick M."/>
            <person name="Ruby J.G."/>
            <person name="Reiff S.B."/>
            <person name="Swart E.C."/>
            <person name="Gosai S."/>
            <person name="Prabakaran S."/>
            <person name="Witkowska E."/>
            <person name="Larue G.E."/>
            <person name="Fisher S."/>
            <person name="Freeman R.M."/>
            <person name="Gunawardena J."/>
            <person name="Chu W."/>
            <person name="Stover N.A."/>
            <person name="Gregory B.D."/>
            <person name="Nowacki M."/>
            <person name="Derisi J."/>
            <person name="Roy S.W."/>
            <person name="Marshall W.F."/>
            <person name="Sood P."/>
        </authorList>
    </citation>
    <scope>NUCLEOTIDE SEQUENCE [LARGE SCALE GENOMIC DNA]</scope>
    <source>
        <strain evidence="6">WM001</strain>
    </source>
</reference>
<dbReference type="OrthoDB" id="324300at2759"/>
<evidence type="ECO:0000256" key="5">
    <source>
        <dbReference type="SAM" id="Phobius"/>
    </source>
</evidence>
<keyword evidence="3 5" id="KW-1133">Transmembrane helix</keyword>
<keyword evidence="2 5" id="KW-0812">Transmembrane</keyword>
<evidence type="ECO:0000313" key="6">
    <source>
        <dbReference type="EMBL" id="OMJ90180.1"/>
    </source>
</evidence>
<gene>
    <name evidence="6" type="ORF">SteCoe_7469</name>
</gene>
<dbReference type="EMBL" id="MPUH01000108">
    <property type="protein sequence ID" value="OMJ90180.1"/>
    <property type="molecule type" value="Genomic_DNA"/>
</dbReference>
<comment type="caution">
    <text evidence="6">The sequence shown here is derived from an EMBL/GenBank/DDBJ whole genome shotgun (WGS) entry which is preliminary data.</text>
</comment>
<keyword evidence="7" id="KW-1185">Reference proteome</keyword>
<name>A0A1R2CML1_9CILI</name>
<dbReference type="Gene3D" id="1.20.120.350">
    <property type="entry name" value="Voltage-gated potassium channels. Chain C"/>
    <property type="match status" value="1"/>
</dbReference>
<evidence type="ECO:0000313" key="7">
    <source>
        <dbReference type="Proteomes" id="UP000187209"/>
    </source>
</evidence>
<sequence length="201" mass="23590">MDAPENTYLNPHLFGNKNRCKSILAHIYFSKFIQLLYIVLIVFCIFDLIWTLAHYSDYPYEKWAIIMDFVLNVFILLDSTLRWYMYGCQEFCNFKRNFIEIFVFILTFPEVIFLTVIISTSELSRGFQIGSLIYGGIIIVLRPIVFCKRQKKMAMQSIRLPGSIVYEDHPVITSEPLRIDSSEDEIVSFNARGTMEFRNSD</sequence>
<accession>A0A1R2CML1</accession>
<dbReference type="InterPro" id="IPR027359">
    <property type="entry name" value="Volt_channel_dom_sf"/>
</dbReference>
<evidence type="ECO:0000256" key="1">
    <source>
        <dbReference type="ARBA" id="ARBA00004141"/>
    </source>
</evidence>
<dbReference type="AlphaFoldDB" id="A0A1R2CML1"/>